<accession>A0AAD7QUI8</accession>
<name>A0AAD7QUI8_9ASCO</name>
<organism evidence="2 3">
    <name type="scientific">Lipomyces tetrasporus</name>
    <dbReference type="NCBI Taxonomy" id="54092"/>
    <lineage>
        <taxon>Eukaryota</taxon>
        <taxon>Fungi</taxon>
        <taxon>Dikarya</taxon>
        <taxon>Ascomycota</taxon>
        <taxon>Saccharomycotina</taxon>
        <taxon>Lipomycetes</taxon>
        <taxon>Lipomycetales</taxon>
        <taxon>Lipomycetaceae</taxon>
        <taxon>Lipomyces</taxon>
    </lineage>
</organism>
<dbReference type="EMBL" id="JARPMG010000003">
    <property type="protein sequence ID" value="KAJ8101654.1"/>
    <property type="molecule type" value="Genomic_DNA"/>
</dbReference>
<dbReference type="GeneID" id="80882073"/>
<evidence type="ECO:0000313" key="2">
    <source>
        <dbReference type="EMBL" id="KAJ8101654.1"/>
    </source>
</evidence>
<keyword evidence="1" id="KW-1133">Transmembrane helix</keyword>
<dbReference type="AlphaFoldDB" id="A0AAD7QUI8"/>
<sequence>MGISTSLPALVLIYGLSAISAICIRQSKVWRIHIRGGYPILFIRLQPWGFTNPDYLVIPASEVAVERLFNSGRICWAYVDTP</sequence>
<proteinExistence type="predicted"/>
<dbReference type="RefSeq" id="XP_056045104.1">
    <property type="nucleotide sequence ID" value="XM_056186907.1"/>
</dbReference>
<feature type="transmembrane region" description="Helical" evidence="1">
    <location>
        <begin position="6"/>
        <end position="24"/>
    </location>
</feature>
<reference evidence="2" key="1">
    <citation type="submission" date="2023-03" db="EMBL/GenBank/DDBJ databases">
        <title>Near-Complete genome sequence of Lipomyces tetrasporous NRRL Y-64009, an oleaginous yeast capable of growing on lignocellulosic hydrolysates.</title>
        <authorList>
            <consortium name="Lawrence Berkeley National Laboratory"/>
            <person name="Jagtap S.S."/>
            <person name="Liu J.-J."/>
            <person name="Walukiewicz H.E."/>
            <person name="Pangilinan J."/>
            <person name="Lipzen A."/>
            <person name="Ahrendt S."/>
            <person name="Koriabine M."/>
            <person name="Cobaugh K."/>
            <person name="Salamov A."/>
            <person name="Yoshinaga Y."/>
            <person name="Ng V."/>
            <person name="Daum C."/>
            <person name="Grigoriev I.V."/>
            <person name="Slininger P.J."/>
            <person name="Dien B.S."/>
            <person name="Jin Y.-S."/>
            <person name="Rao C.V."/>
        </authorList>
    </citation>
    <scope>NUCLEOTIDE SEQUENCE</scope>
    <source>
        <strain evidence="2">NRRL Y-64009</strain>
    </source>
</reference>
<keyword evidence="3" id="KW-1185">Reference proteome</keyword>
<evidence type="ECO:0000313" key="3">
    <source>
        <dbReference type="Proteomes" id="UP001217417"/>
    </source>
</evidence>
<evidence type="ECO:0000256" key="1">
    <source>
        <dbReference type="SAM" id="Phobius"/>
    </source>
</evidence>
<comment type="caution">
    <text evidence="2">The sequence shown here is derived from an EMBL/GenBank/DDBJ whole genome shotgun (WGS) entry which is preliminary data.</text>
</comment>
<dbReference type="Proteomes" id="UP001217417">
    <property type="component" value="Unassembled WGS sequence"/>
</dbReference>
<keyword evidence="1" id="KW-0472">Membrane</keyword>
<gene>
    <name evidence="2" type="ORF">POJ06DRAFT_247523</name>
</gene>
<protein>
    <submittedName>
        <fullName evidence="2">Uncharacterized protein</fullName>
    </submittedName>
</protein>
<keyword evidence="1" id="KW-0812">Transmembrane</keyword>